<proteinExistence type="predicted"/>
<dbReference type="KEGG" id="nti:DNFV4_02613"/>
<reference evidence="2" key="1">
    <citation type="submission" date="2022-10" db="EMBL/GenBank/DDBJ databases">
        <authorList>
            <person name="Koch H."/>
        </authorList>
    </citation>
    <scope>NUCLEOTIDE SEQUENCE</scope>
    <source>
        <strain evidence="2">DNF</strain>
    </source>
</reference>
<dbReference type="RefSeq" id="WP_289268926.1">
    <property type="nucleotide sequence ID" value="NZ_OX365700.1"/>
</dbReference>
<name>A0AA86N002_9BACT</name>
<dbReference type="EMBL" id="OX365700">
    <property type="protein sequence ID" value="CAI4032185.1"/>
    <property type="molecule type" value="Genomic_DNA"/>
</dbReference>
<keyword evidence="1" id="KW-0472">Membrane</keyword>
<evidence type="ECO:0000256" key="1">
    <source>
        <dbReference type="SAM" id="Phobius"/>
    </source>
</evidence>
<accession>A0AA86N002</accession>
<keyword evidence="1" id="KW-1133">Transmembrane helix</keyword>
<keyword evidence="1" id="KW-0812">Transmembrane</keyword>
<evidence type="ECO:0000313" key="3">
    <source>
        <dbReference type="Proteomes" id="UP001179121"/>
    </source>
</evidence>
<organism evidence="2 3">
    <name type="scientific">Nitrospira tepida</name>
    <dbReference type="NCBI Taxonomy" id="2973512"/>
    <lineage>
        <taxon>Bacteria</taxon>
        <taxon>Pseudomonadati</taxon>
        <taxon>Nitrospirota</taxon>
        <taxon>Nitrospiria</taxon>
        <taxon>Nitrospirales</taxon>
        <taxon>Nitrospiraceae</taxon>
        <taxon>Nitrospira</taxon>
    </lineage>
</organism>
<evidence type="ECO:0000313" key="2">
    <source>
        <dbReference type="EMBL" id="CAI4032185.1"/>
    </source>
</evidence>
<dbReference type="Proteomes" id="UP001179121">
    <property type="component" value="Chromosome"/>
</dbReference>
<protein>
    <submittedName>
        <fullName evidence="2">Uncharacterized protein</fullName>
    </submittedName>
</protein>
<dbReference type="AlphaFoldDB" id="A0AA86N002"/>
<sequence length="78" mass="8843">MLPSHLSFIESLHGEMRQAFYDQHKAMAHVMHLGLFLLPLAGLLVRGLVGAVLGLTLFILCYYLLPYVWDVTHGNRHV</sequence>
<keyword evidence="3" id="KW-1185">Reference proteome</keyword>
<gene>
    <name evidence="2" type="ORF">DNFV4_02613</name>
</gene>
<feature type="transmembrane region" description="Helical" evidence="1">
    <location>
        <begin position="51"/>
        <end position="69"/>
    </location>
</feature>
<feature type="transmembrane region" description="Helical" evidence="1">
    <location>
        <begin position="26"/>
        <end position="45"/>
    </location>
</feature>